<protein>
    <submittedName>
        <fullName evidence="5">GntR family transcriptional regulator</fullName>
    </submittedName>
</protein>
<dbReference type="Gene3D" id="1.10.10.10">
    <property type="entry name" value="Winged helix-like DNA-binding domain superfamily/Winged helix DNA-binding domain"/>
    <property type="match status" value="1"/>
</dbReference>
<evidence type="ECO:0000313" key="6">
    <source>
        <dbReference type="Proteomes" id="UP000273083"/>
    </source>
</evidence>
<dbReference type="PANTHER" id="PTHR44846:SF1">
    <property type="entry name" value="MANNOSYL-D-GLYCERATE TRANSPORT_METABOLISM SYSTEM REPRESSOR MNGR-RELATED"/>
    <property type="match status" value="1"/>
</dbReference>
<keyword evidence="3" id="KW-0804">Transcription</keyword>
<evidence type="ECO:0000256" key="2">
    <source>
        <dbReference type="ARBA" id="ARBA00023125"/>
    </source>
</evidence>
<dbReference type="Gene3D" id="3.40.1410.10">
    <property type="entry name" value="Chorismate lyase-like"/>
    <property type="match status" value="1"/>
</dbReference>
<comment type="caution">
    <text evidence="5">The sequence shown here is derived from an EMBL/GenBank/DDBJ whole genome shotgun (WGS) entry which is preliminary data.</text>
</comment>
<dbReference type="RefSeq" id="WP_123610883.1">
    <property type="nucleotide sequence ID" value="NZ_RJVG01000016.1"/>
</dbReference>
<dbReference type="PANTHER" id="PTHR44846">
    <property type="entry name" value="MANNOSYL-D-GLYCERATE TRANSPORT/METABOLISM SYSTEM REPRESSOR MNGR-RELATED"/>
    <property type="match status" value="1"/>
</dbReference>
<dbReference type="PROSITE" id="PS50949">
    <property type="entry name" value="HTH_GNTR"/>
    <property type="match status" value="1"/>
</dbReference>
<dbReference type="SUPFAM" id="SSF64288">
    <property type="entry name" value="Chorismate lyase-like"/>
    <property type="match status" value="1"/>
</dbReference>
<keyword evidence="6" id="KW-1185">Reference proteome</keyword>
<name>A0A3N1X5V5_9FIRM</name>
<sequence>MSNSPLYMTIYDSILLAIQNGEYAENSPLPTERNLAEKYHVSRSTIRQALETLKEHNYIYTIHGNGTFVKPQVFEQSLFKFYSFTDELKNSNNLIHNEVIDYELITLDRDLAIKLGYSTNDRFHKLIRLRSVKDYPLMIETTYLPQNRFFKLNIELLKTGSLYTFLKEKYSLQVDRATETFKPIIPNVKDRALLNITASIPCTLLERYSYEENVMVEYTASVVRGDKYSFKVELRNDLLYE</sequence>
<dbReference type="EMBL" id="RJVG01000016">
    <property type="protein sequence ID" value="ROR22169.1"/>
    <property type="molecule type" value="Genomic_DNA"/>
</dbReference>
<dbReference type="Pfam" id="PF00392">
    <property type="entry name" value="GntR"/>
    <property type="match status" value="1"/>
</dbReference>
<dbReference type="Proteomes" id="UP000273083">
    <property type="component" value="Unassembled WGS sequence"/>
</dbReference>
<dbReference type="InterPro" id="IPR036388">
    <property type="entry name" value="WH-like_DNA-bd_sf"/>
</dbReference>
<keyword evidence="2" id="KW-0238">DNA-binding</keyword>
<feature type="domain" description="HTH gntR-type" evidence="4">
    <location>
        <begin position="4"/>
        <end position="72"/>
    </location>
</feature>
<gene>
    <name evidence="5" type="ORF">EDD66_11652</name>
</gene>
<keyword evidence="1" id="KW-0805">Transcription regulation</keyword>
<dbReference type="CDD" id="cd07377">
    <property type="entry name" value="WHTH_GntR"/>
    <property type="match status" value="1"/>
</dbReference>
<dbReference type="InterPro" id="IPR011663">
    <property type="entry name" value="UTRA"/>
</dbReference>
<dbReference type="SMART" id="SM00866">
    <property type="entry name" value="UTRA"/>
    <property type="match status" value="1"/>
</dbReference>
<dbReference type="InterPro" id="IPR036390">
    <property type="entry name" value="WH_DNA-bd_sf"/>
</dbReference>
<dbReference type="OrthoDB" id="9801546at2"/>
<accession>A0A3N1X5V5</accession>
<evidence type="ECO:0000256" key="3">
    <source>
        <dbReference type="ARBA" id="ARBA00023163"/>
    </source>
</evidence>
<evidence type="ECO:0000259" key="4">
    <source>
        <dbReference type="PROSITE" id="PS50949"/>
    </source>
</evidence>
<evidence type="ECO:0000256" key="1">
    <source>
        <dbReference type="ARBA" id="ARBA00023015"/>
    </source>
</evidence>
<dbReference type="AlphaFoldDB" id="A0A3N1X5V5"/>
<dbReference type="SMART" id="SM00345">
    <property type="entry name" value="HTH_GNTR"/>
    <property type="match status" value="1"/>
</dbReference>
<dbReference type="GO" id="GO:0003700">
    <property type="term" value="F:DNA-binding transcription factor activity"/>
    <property type="evidence" value="ECO:0007669"/>
    <property type="project" value="InterPro"/>
</dbReference>
<dbReference type="PRINTS" id="PR00035">
    <property type="entry name" value="HTHGNTR"/>
</dbReference>
<reference evidence="5 6" key="1">
    <citation type="submission" date="2018-11" db="EMBL/GenBank/DDBJ databases">
        <title>Genomic Encyclopedia of Type Strains, Phase IV (KMG-IV): sequencing the most valuable type-strain genomes for metagenomic binning, comparative biology and taxonomic classification.</title>
        <authorList>
            <person name="Goeker M."/>
        </authorList>
    </citation>
    <scope>NUCLEOTIDE SEQUENCE [LARGE SCALE GENOMIC DNA]</scope>
    <source>
        <strain evidence="5 6">DSM 26537</strain>
    </source>
</reference>
<proteinExistence type="predicted"/>
<dbReference type="GO" id="GO:0045892">
    <property type="term" value="P:negative regulation of DNA-templated transcription"/>
    <property type="evidence" value="ECO:0007669"/>
    <property type="project" value="TreeGrafter"/>
</dbReference>
<dbReference type="InterPro" id="IPR028978">
    <property type="entry name" value="Chorismate_lyase_/UTRA_dom_sf"/>
</dbReference>
<dbReference type="InterPro" id="IPR000524">
    <property type="entry name" value="Tscrpt_reg_HTH_GntR"/>
</dbReference>
<evidence type="ECO:0000313" key="5">
    <source>
        <dbReference type="EMBL" id="ROR22169.1"/>
    </source>
</evidence>
<dbReference type="SUPFAM" id="SSF46785">
    <property type="entry name" value="Winged helix' DNA-binding domain"/>
    <property type="match status" value="1"/>
</dbReference>
<dbReference type="Pfam" id="PF07702">
    <property type="entry name" value="UTRA"/>
    <property type="match status" value="1"/>
</dbReference>
<dbReference type="FunFam" id="1.10.10.10:FF:000079">
    <property type="entry name" value="GntR family transcriptional regulator"/>
    <property type="match status" value="1"/>
</dbReference>
<dbReference type="InterPro" id="IPR050679">
    <property type="entry name" value="Bact_HTH_transcr_reg"/>
</dbReference>
<organism evidence="5 6">
    <name type="scientific">Mobilisporobacter senegalensis</name>
    <dbReference type="NCBI Taxonomy" id="1329262"/>
    <lineage>
        <taxon>Bacteria</taxon>
        <taxon>Bacillati</taxon>
        <taxon>Bacillota</taxon>
        <taxon>Clostridia</taxon>
        <taxon>Lachnospirales</taxon>
        <taxon>Lachnospiraceae</taxon>
        <taxon>Mobilisporobacter</taxon>
    </lineage>
</organism>
<dbReference type="GO" id="GO:0003677">
    <property type="term" value="F:DNA binding"/>
    <property type="evidence" value="ECO:0007669"/>
    <property type="project" value="UniProtKB-KW"/>
</dbReference>